<evidence type="ECO:0000313" key="2">
    <source>
        <dbReference type="EMBL" id="KDR23462.1"/>
    </source>
</evidence>
<dbReference type="eggNOG" id="ENOG502S8WF">
    <property type="taxonomic scope" value="Eukaryota"/>
</dbReference>
<dbReference type="OMA" id="TICETQM"/>
<dbReference type="InParanoid" id="A0A067RI33"/>
<dbReference type="PANTHER" id="PTHR21398:SF22">
    <property type="entry name" value="IP12060P-RELATED"/>
    <property type="match status" value="1"/>
</dbReference>
<feature type="chain" id="PRO_5001648170" evidence="1">
    <location>
        <begin position="26"/>
        <end position="153"/>
    </location>
</feature>
<evidence type="ECO:0000256" key="1">
    <source>
        <dbReference type="SAM" id="SignalP"/>
    </source>
</evidence>
<dbReference type="Proteomes" id="UP000027135">
    <property type="component" value="Unassembled WGS sequence"/>
</dbReference>
<dbReference type="EMBL" id="KK852460">
    <property type="protein sequence ID" value="KDR23462.1"/>
    <property type="molecule type" value="Genomic_DNA"/>
</dbReference>
<organism evidence="2 3">
    <name type="scientific">Zootermopsis nevadensis</name>
    <name type="common">Dampwood termite</name>
    <dbReference type="NCBI Taxonomy" id="136037"/>
    <lineage>
        <taxon>Eukaryota</taxon>
        <taxon>Metazoa</taxon>
        <taxon>Ecdysozoa</taxon>
        <taxon>Arthropoda</taxon>
        <taxon>Hexapoda</taxon>
        <taxon>Insecta</taxon>
        <taxon>Pterygota</taxon>
        <taxon>Neoptera</taxon>
        <taxon>Polyneoptera</taxon>
        <taxon>Dictyoptera</taxon>
        <taxon>Blattodea</taxon>
        <taxon>Blattoidea</taxon>
        <taxon>Termitoidae</taxon>
        <taxon>Termopsidae</taxon>
        <taxon>Zootermopsis</taxon>
    </lineage>
</organism>
<keyword evidence="1" id="KW-0732">Signal</keyword>
<dbReference type="Pfam" id="PF07841">
    <property type="entry name" value="DM4_12"/>
    <property type="match status" value="1"/>
</dbReference>
<sequence length="153" mass="17214">MALRKQFILAASVMVALMMIGSSTSQMDDLDLTVLSRKARYALFPDSSTMGLYLAVAVPLEDASYDVSVSWNFEATYQLPSNYTELILPFVLASASRSERQFNRRSAYRIVEKRFKSYGLKGRECLLRTICEAAESPLLHNGLFGDILHIIFT</sequence>
<proteinExistence type="predicted"/>
<dbReference type="STRING" id="136037.A0A067RI33"/>
<dbReference type="PANTHER" id="PTHR21398">
    <property type="entry name" value="AGAP007094-PA"/>
    <property type="match status" value="1"/>
</dbReference>
<protein>
    <submittedName>
        <fullName evidence="2">Uncharacterized protein</fullName>
    </submittedName>
</protein>
<dbReference type="AlphaFoldDB" id="A0A067RI33"/>
<gene>
    <name evidence="2" type="ORF">L798_08664</name>
</gene>
<keyword evidence="3" id="KW-1185">Reference proteome</keyword>
<evidence type="ECO:0000313" key="3">
    <source>
        <dbReference type="Proteomes" id="UP000027135"/>
    </source>
</evidence>
<name>A0A067RI33_ZOONE</name>
<dbReference type="InterPro" id="IPR006631">
    <property type="entry name" value="DM4_12"/>
</dbReference>
<reference evidence="2 3" key="1">
    <citation type="journal article" date="2014" name="Nat. Commun.">
        <title>Molecular traces of alternative social organization in a termite genome.</title>
        <authorList>
            <person name="Terrapon N."/>
            <person name="Li C."/>
            <person name="Robertson H.M."/>
            <person name="Ji L."/>
            <person name="Meng X."/>
            <person name="Booth W."/>
            <person name="Chen Z."/>
            <person name="Childers C.P."/>
            <person name="Glastad K.M."/>
            <person name="Gokhale K."/>
            <person name="Gowin J."/>
            <person name="Gronenberg W."/>
            <person name="Hermansen R.A."/>
            <person name="Hu H."/>
            <person name="Hunt B.G."/>
            <person name="Huylmans A.K."/>
            <person name="Khalil S.M."/>
            <person name="Mitchell R.D."/>
            <person name="Munoz-Torres M.C."/>
            <person name="Mustard J.A."/>
            <person name="Pan H."/>
            <person name="Reese J.T."/>
            <person name="Scharf M.E."/>
            <person name="Sun F."/>
            <person name="Vogel H."/>
            <person name="Xiao J."/>
            <person name="Yang W."/>
            <person name="Yang Z."/>
            <person name="Yang Z."/>
            <person name="Zhou J."/>
            <person name="Zhu J."/>
            <person name="Brent C.S."/>
            <person name="Elsik C.G."/>
            <person name="Goodisman M.A."/>
            <person name="Liberles D.A."/>
            <person name="Roe R.M."/>
            <person name="Vargo E.L."/>
            <person name="Vilcinskas A."/>
            <person name="Wang J."/>
            <person name="Bornberg-Bauer E."/>
            <person name="Korb J."/>
            <person name="Zhang G."/>
            <person name="Liebig J."/>
        </authorList>
    </citation>
    <scope>NUCLEOTIDE SEQUENCE [LARGE SCALE GENOMIC DNA]</scope>
    <source>
        <tissue evidence="2">Whole organism</tissue>
    </source>
</reference>
<accession>A0A067RI33</accession>
<feature type="signal peptide" evidence="1">
    <location>
        <begin position="1"/>
        <end position="25"/>
    </location>
</feature>